<evidence type="ECO:0008006" key="4">
    <source>
        <dbReference type="Google" id="ProtNLM"/>
    </source>
</evidence>
<dbReference type="RefSeq" id="WP_129877525.1">
    <property type="nucleotide sequence ID" value="NZ_SEWG01000006.1"/>
</dbReference>
<accession>A0A4Q5LM27</accession>
<dbReference type="OrthoDB" id="789564at2"/>
<proteinExistence type="predicted"/>
<dbReference type="PROSITE" id="PS51257">
    <property type="entry name" value="PROKAR_LIPOPROTEIN"/>
    <property type="match status" value="1"/>
</dbReference>
<protein>
    <recommendedName>
        <fullName evidence="4">Lipoprotein</fullName>
    </recommendedName>
</protein>
<dbReference type="AlphaFoldDB" id="A0A4Q5LM27"/>
<feature type="chain" id="PRO_5020553353" description="Lipoprotein" evidence="1">
    <location>
        <begin position="25"/>
        <end position="271"/>
    </location>
</feature>
<comment type="caution">
    <text evidence="2">The sequence shown here is derived from an EMBL/GenBank/DDBJ whole genome shotgun (WGS) entry which is preliminary data.</text>
</comment>
<dbReference type="Proteomes" id="UP000293331">
    <property type="component" value="Unassembled WGS sequence"/>
</dbReference>
<evidence type="ECO:0000313" key="2">
    <source>
        <dbReference type="EMBL" id="RYU87828.1"/>
    </source>
</evidence>
<keyword evidence="3" id="KW-1185">Reference proteome</keyword>
<feature type="signal peptide" evidence="1">
    <location>
        <begin position="1"/>
        <end position="24"/>
    </location>
</feature>
<sequence length="271" mass="29909">MKFSFRVIPAILIAVIVFSVSCKKTDTAVAPVKNGNTDISKQIALELYRSLRGSVNNGKTLKANANQGGGKTVTTTQECGMVFTTFTDSTGVKGDTTRKYVGKRIFTNQCNGAFSNNWNVDAYLLADTLKTTEKGTGFSNVYDVTLNYDVRALNTHYSEISINGVTTTSSYKSKVSGAFTTEYHKMETVYSLLKITAFNNSANPLYKSGRVYFNTKTADMNIGTDAKVNTNAYNGYMEFYANNTMRSYFDLKNGSYKVFEMDLITGEVKAL</sequence>
<reference evidence="2 3" key="1">
    <citation type="submission" date="2019-02" db="EMBL/GenBank/DDBJ databases">
        <title>Bacterial novel species Mucilaginibacter sp. 17JY9-4 isolated from soil.</title>
        <authorList>
            <person name="Jung H.-Y."/>
        </authorList>
    </citation>
    <scope>NUCLEOTIDE SEQUENCE [LARGE SCALE GENOMIC DNA]</scope>
    <source>
        <strain evidence="2 3">17JY9-4</strain>
    </source>
</reference>
<evidence type="ECO:0000256" key="1">
    <source>
        <dbReference type="SAM" id="SignalP"/>
    </source>
</evidence>
<dbReference type="EMBL" id="SEWG01000006">
    <property type="protein sequence ID" value="RYU87828.1"/>
    <property type="molecule type" value="Genomic_DNA"/>
</dbReference>
<organism evidence="2 3">
    <name type="scientific">Mucilaginibacter terrigena</name>
    <dbReference type="NCBI Taxonomy" id="2492395"/>
    <lineage>
        <taxon>Bacteria</taxon>
        <taxon>Pseudomonadati</taxon>
        <taxon>Bacteroidota</taxon>
        <taxon>Sphingobacteriia</taxon>
        <taxon>Sphingobacteriales</taxon>
        <taxon>Sphingobacteriaceae</taxon>
        <taxon>Mucilaginibacter</taxon>
    </lineage>
</organism>
<keyword evidence="1" id="KW-0732">Signal</keyword>
<evidence type="ECO:0000313" key="3">
    <source>
        <dbReference type="Proteomes" id="UP000293331"/>
    </source>
</evidence>
<gene>
    <name evidence="2" type="ORF">EWM62_15125</name>
</gene>
<name>A0A4Q5LM27_9SPHI</name>